<name>A0A2Z2LEB7_9RICK</name>
<keyword evidence="5" id="KW-1185">Reference proteome</keyword>
<keyword evidence="2" id="KW-0472">Membrane</keyword>
<accession>A0A2Z2LEB7</accession>
<feature type="domain" description="TRAP C4-dicarboxylate transport system permease DctM subunit" evidence="3">
    <location>
        <begin position="130"/>
        <end position="369"/>
    </location>
</feature>
<dbReference type="GO" id="GO:0005886">
    <property type="term" value="C:plasma membrane"/>
    <property type="evidence" value="ECO:0007669"/>
    <property type="project" value="UniProtKB-SubCell"/>
</dbReference>
<evidence type="ECO:0000259" key="3">
    <source>
        <dbReference type="Pfam" id="PF06808"/>
    </source>
</evidence>
<dbReference type="InterPro" id="IPR011853">
    <property type="entry name" value="TRAP_DctM-Dct_fused"/>
</dbReference>
<feature type="transmembrane region" description="Helical" evidence="2">
    <location>
        <begin position="88"/>
        <end position="110"/>
    </location>
</feature>
<feature type="transmembrane region" description="Helical" evidence="2">
    <location>
        <begin position="405"/>
        <end position="424"/>
    </location>
</feature>
<dbReference type="OrthoDB" id="9759894at2"/>
<dbReference type="KEGG" id="aoh:AOV_00405"/>
<reference evidence="4 5" key="2">
    <citation type="journal article" date="2019" name="BMC Genomics">
        <title>The Anaplasma ovis genome reveals a high proportion of pseudogenes.</title>
        <authorList>
            <person name="Liu Z."/>
            <person name="Peasley A.M."/>
            <person name="Yang J."/>
            <person name="Li Y."/>
            <person name="Guan G."/>
            <person name="Luo J."/>
            <person name="Yin H."/>
            <person name="Brayton K.A."/>
        </authorList>
    </citation>
    <scope>NUCLEOTIDE SEQUENCE [LARGE SCALE GENOMIC DNA]</scope>
    <source>
        <strain evidence="4 5">Haibei</strain>
    </source>
</reference>
<proteinExistence type="predicted"/>
<feature type="transmembrane region" description="Helical" evidence="2">
    <location>
        <begin position="451"/>
        <end position="470"/>
    </location>
</feature>
<dbReference type="PANTHER" id="PTHR43849">
    <property type="entry name" value="BLL3936 PROTEIN"/>
    <property type="match status" value="1"/>
</dbReference>
<feature type="transmembrane region" description="Helical" evidence="2">
    <location>
        <begin position="589"/>
        <end position="607"/>
    </location>
</feature>
<dbReference type="NCBIfam" id="TIGR02123">
    <property type="entry name" value="TRAP_fused"/>
    <property type="match status" value="1"/>
</dbReference>
<dbReference type="RefSeq" id="WP_075138686.1">
    <property type="nucleotide sequence ID" value="NZ_CP015994.1"/>
</dbReference>
<protein>
    <submittedName>
        <fullName evidence="4">C4-dicarboxylate ABC transporter</fullName>
    </submittedName>
</protein>
<dbReference type="Proteomes" id="UP000259762">
    <property type="component" value="Chromosome"/>
</dbReference>
<feature type="transmembrane region" description="Helical" evidence="2">
    <location>
        <begin position="686"/>
        <end position="705"/>
    </location>
</feature>
<feature type="transmembrane region" description="Helical" evidence="2">
    <location>
        <begin position="143"/>
        <end position="160"/>
    </location>
</feature>
<dbReference type="InterPro" id="IPR021814">
    <property type="entry name" value="DUF3394"/>
</dbReference>
<feature type="transmembrane region" description="Helical" evidence="2">
    <location>
        <begin position="717"/>
        <end position="737"/>
    </location>
</feature>
<feature type="transmembrane region" description="Helical" evidence="2">
    <location>
        <begin position="619"/>
        <end position="647"/>
    </location>
</feature>
<keyword evidence="1" id="KW-0997">Cell inner membrane</keyword>
<feature type="transmembrane region" description="Helical" evidence="2">
    <location>
        <begin position="850"/>
        <end position="868"/>
    </location>
</feature>
<sequence>MKLCSVEEGAGLGFAWTCRECVVSYVALLWAFFQMFIASPIPFWLASQYGISAFVLTGLKTRAVHLSFALLLLYLVMPATRGKGKDGALPIDWVFSLLGAGAAAYILVFYDDLSVRMAMPTFTDMVASVLGILLLLEAARRAIGFPIIVVAMSFLIYSIFGPFMPDVIAHKGHGIASISSHEWLSSEGVFGVALGVSCNFVFLYVLFGALMDRAGAGAFFMRLSFALLRGSVGGPAKAAVVASGFMGMMSGSSVANTITIGSFTIPLMKKMGMSPEKAAAVEVSAGINGQVTPPVMGAAAFLMAEFLALPYSDVVKHALIPAAMVYIGLLVIVHLEACRLNHRGQTTEETGASGGKLLSGAIALLKFAICATSIALLFGVSFVVINGVDVWGFHIPGVKTIFRENGMYFVALVLALMYIALLLCRGEASEGGATEGDFDFSEKGNSSAWNIARQGMHYFMPVFILVWSLVVERVSTSLACFWTNMFLIFMLLAEGVVSSLKARDFSGVLPAVYAGVKKIGAAMIASSKNMLPVAVATATAGLVVGTVGLTGFGLTIGAFVDALAGGDMFVALLVTALICVVLGMGMPTTGCYIIVSTLVAPVLSMVAHKNGITAPPIALHLFVFYFGLMADVTPPVGIASYAAAAIASANSFKTGVQSFLYNIKTMVIPFMFMFDSNIILYGVDNAWMAAARIVLALVSVVILCTGMQGYFVRRNRVYESIILVCAGLMLMAPNYIAGLLVDSREVLPLAEINSRIVTIGTGDRVLVNYERVVAGSGGAGSEGYVVVPMNEGFVGDVSEMMYKKIGVSVKAEPVDGRLLVSNISSDGYVFADIWQGDFITGLSISRGNRGGNYVIALSILVVAIVALIQTRSRKLQYR</sequence>
<feature type="transmembrane region" description="Helical" evidence="2">
    <location>
        <begin position="476"/>
        <end position="497"/>
    </location>
</feature>
<evidence type="ECO:0000256" key="1">
    <source>
        <dbReference type="RuleBase" id="RU369079"/>
    </source>
</evidence>
<feature type="transmembrane region" description="Helical" evidence="2">
    <location>
        <begin position="22"/>
        <end position="45"/>
    </location>
</feature>
<dbReference type="GO" id="GO:0022857">
    <property type="term" value="F:transmembrane transporter activity"/>
    <property type="evidence" value="ECO:0007669"/>
    <property type="project" value="UniProtKB-UniRule"/>
</dbReference>
<feature type="transmembrane region" description="Helical" evidence="2">
    <location>
        <begin position="357"/>
        <end position="385"/>
    </location>
</feature>
<keyword evidence="1" id="KW-0813">Transport</keyword>
<feature type="transmembrane region" description="Helical" evidence="2">
    <location>
        <begin position="659"/>
        <end position="680"/>
    </location>
</feature>
<keyword evidence="2" id="KW-1133">Transmembrane helix</keyword>
<comment type="function">
    <text evidence="1">Part of the tripartite ATP-independent periplasmic (TRAP) transport system.</text>
</comment>
<feature type="transmembrane region" description="Helical" evidence="2">
    <location>
        <begin position="189"/>
        <end position="207"/>
    </location>
</feature>
<feature type="transmembrane region" description="Helical" evidence="2">
    <location>
        <begin position="116"/>
        <end position="136"/>
    </location>
</feature>
<comment type="subcellular location">
    <subcellularLocation>
        <location evidence="1">Cell inner membrane</location>
        <topology evidence="1">Multi-pass membrane protein</topology>
    </subcellularLocation>
</comment>
<feature type="transmembrane region" description="Helical" evidence="2">
    <location>
        <begin position="533"/>
        <end position="556"/>
    </location>
</feature>
<dbReference type="Pfam" id="PF11874">
    <property type="entry name" value="DUF3394"/>
    <property type="match status" value="1"/>
</dbReference>
<evidence type="ECO:0000256" key="2">
    <source>
        <dbReference type="SAM" id="Phobius"/>
    </source>
</evidence>
<dbReference type="Pfam" id="PF06808">
    <property type="entry name" value="DctM"/>
    <property type="match status" value="2"/>
</dbReference>
<reference evidence="5" key="1">
    <citation type="submission" date="2018-06" db="EMBL/GenBank/DDBJ databases">
        <title>The Anaplasma ovis genome reveals a high proportion of pseudogenes.</title>
        <authorList>
            <person name="Liu Z."/>
            <person name="Peasley A.M."/>
            <person name="Yang J."/>
            <person name="Li Y."/>
            <person name="Guan G."/>
            <person name="Luo J."/>
            <person name="Yin H."/>
            <person name="Brayton K.A."/>
        </authorList>
    </citation>
    <scope>NUCLEOTIDE SEQUENCE [LARGE SCALE GENOMIC DNA]</scope>
    <source>
        <strain evidence="5">Haibei</strain>
    </source>
</reference>
<dbReference type="PANTHER" id="PTHR43849:SF2">
    <property type="entry name" value="BLL3936 PROTEIN"/>
    <property type="match status" value="1"/>
</dbReference>
<gene>
    <name evidence="4" type="ORF">AOV_00405</name>
</gene>
<feature type="domain" description="TRAP C4-dicarboxylate transport system permease DctM subunit" evidence="3">
    <location>
        <begin position="409"/>
        <end position="681"/>
    </location>
</feature>
<feature type="transmembrane region" description="Helical" evidence="2">
    <location>
        <begin position="51"/>
        <end position="76"/>
    </location>
</feature>
<organism evidence="4 5">
    <name type="scientific">Anaplasma ovis str. Haibei</name>
    <dbReference type="NCBI Taxonomy" id="1248439"/>
    <lineage>
        <taxon>Bacteria</taxon>
        <taxon>Pseudomonadati</taxon>
        <taxon>Pseudomonadota</taxon>
        <taxon>Alphaproteobacteria</taxon>
        <taxon>Rickettsiales</taxon>
        <taxon>Anaplasmataceae</taxon>
        <taxon>Anaplasma</taxon>
    </lineage>
</organism>
<evidence type="ECO:0000313" key="5">
    <source>
        <dbReference type="Proteomes" id="UP000259762"/>
    </source>
</evidence>
<dbReference type="InterPro" id="IPR010656">
    <property type="entry name" value="DctM"/>
</dbReference>
<keyword evidence="2" id="KW-0812">Transmembrane</keyword>
<dbReference type="EMBL" id="CP015994">
    <property type="protein sequence ID" value="ASI47424.1"/>
    <property type="molecule type" value="Genomic_DNA"/>
</dbReference>
<feature type="transmembrane region" description="Helical" evidence="2">
    <location>
        <begin position="238"/>
        <end position="265"/>
    </location>
</feature>
<keyword evidence="1" id="KW-1003">Cell membrane</keyword>
<evidence type="ECO:0000313" key="4">
    <source>
        <dbReference type="EMBL" id="ASI47424.1"/>
    </source>
</evidence>
<dbReference type="AlphaFoldDB" id="A0A2Z2LEB7"/>
<feature type="transmembrane region" description="Helical" evidence="2">
    <location>
        <begin position="562"/>
        <end position="582"/>
    </location>
</feature>
<feature type="transmembrane region" description="Helical" evidence="2">
    <location>
        <begin position="318"/>
        <end position="337"/>
    </location>
</feature>